<dbReference type="SUPFAM" id="SSF81321">
    <property type="entry name" value="Family A G protein-coupled receptor-like"/>
    <property type="match status" value="1"/>
</dbReference>
<dbReference type="InParanoid" id="A8Y2N2"/>
<feature type="transmembrane region" description="Helical" evidence="1">
    <location>
        <begin position="12"/>
        <end position="30"/>
    </location>
</feature>
<reference evidence="2 3" key="2">
    <citation type="journal article" date="2011" name="PLoS Genet.">
        <title>Caenorhabditis briggsae recombinant inbred line genotypes reveal inter-strain incompatibility and the evolution of recombination.</title>
        <authorList>
            <person name="Ross J.A."/>
            <person name="Koboldt D.C."/>
            <person name="Staisch J.E."/>
            <person name="Chamberlin H.M."/>
            <person name="Gupta B.P."/>
            <person name="Miller R.D."/>
            <person name="Baird S.E."/>
            <person name="Haag E.S."/>
        </authorList>
    </citation>
    <scope>NUCLEOTIDE SEQUENCE [LARGE SCALE GENOMIC DNA]</scope>
    <source>
        <strain evidence="2 3">AF16</strain>
    </source>
</reference>
<feature type="transmembrane region" description="Helical" evidence="1">
    <location>
        <begin position="42"/>
        <end position="61"/>
    </location>
</feature>
<dbReference type="EMBL" id="HE600969">
    <property type="protein sequence ID" value="CAP39157.2"/>
    <property type="molecule type" value="Genomic_DNA"/>
</dbReference>
<dbReference type="FunCoup" id="A8Y2N2">
    <property type="interactions" value="2"/>
</dbReference>
<evidence type="ECO:0000256" key="1">
    <source>
        <dbReference type="SAM" id="Phobius"/>
    </source>
</evidence>
<dbReference type="WormBase" id="CBG22603">
    <property type="protein sequence ID" value="CBP48847"/>
    <property type="gene ID" value="WBGene00041128"/>
    <property type="gene designation" value="Cbr-srj-27"/>
</dbReference>
<evidence type="ECO:0000313" key="2">
    <source>
        <dbReference type="EMBL" id="CAP39157.2"/>
    </source>
</evidence>
<evidence type="ECO:0000313" key="3">
    <source>
        <dbReference type="Proteomes" id="UP000008549"/>
    </source>
</evidence>
<feature type="transmembrane region" description="Helical" evidence="1">
    <location>
        <begin position="128"/>
        <end position="152"/>
    </location>
</feature>
<gene>
    <name evidence="4" type="primary">srj-27</name>
    <name evidence="2" type="synonym">Cbr-srj-27</name>
    <name evidence="4" type="ORF">CBG22603</name>
    <name evidence="2" type="ORF">CBG_22603</name>
</gene>
<feature type="transmembrane region" description="Helical" evidence="1">
    <location>
        <begin position="209"/>
        <end position="235"/>
    </location>
</feature>
<feature type="transmembrane region" description="Helical" evidence="1">
    <location>
        <begin position="290"/>
        <end position="314"/>
    </location>
</feature>
<dbReference type="Pfam" id="PF10319">
    <property type="entry name" value="7TM_GPCR_Srj"/>
    <property type="match status" value="1"/>
</dbReference>
<dbReference type="STRING" id="6238.A8Y2N2"/>
<dbReference type="AlphaFoldDB" id="A8Y2N2"/>
<evidence type="ECO:0000313" key="4">
    <source>
        <dbReference type="WormBase" id="CBG22603"/>
    </source>
</evidence>
<sequence length="341" mass="40044">MYINWAHHYTPKISGTCSVMINSLFIYIVHDDKKVKLGCYRYLLIFFALYNFTSTAIDLMVPGVCIKTFFQKIRRRVTVCFGSWLLLFLLHCRRSFREAAYCILHCHFVYRYMLLFHRKFLEHFFMPYGLLTSVGYSFMIMVLWFPACWIFAEADDERRNYIAAEFYERYGVDVYDINVITCLYNVSQSERLDILFFKEATSDVIKNSWIGILIGTSISAYSVILCFIFGTFIILRLRSGELNMSEKTKHLQKQLIKVLIVQSSIPVIVCFCPCFAAWYMPVFKLNVGNWINWISAVAISFFPVLDPLALFYFIPVFRSRMNEIFRLKGKIRSGSTRISTI</sequence>
<proteinExistence type="predicted"/>
<dbReference type="eggNOG" id="ENOG502TJFH">
    <property type="taxonomic scope" value="Eukaryota"/>
</dbReference>
<name>A8Y2N2_CAEBR</name>
<dbReference type="PANTHER" id="PTHR45907:SF5">
    <property type="entry name" value="SERPENTINE RECEPTOR, CLASS J"/>
    <property type="match status" value="1"/>
</dbReference>
<dbReference type="Proteomes" id="UP000008549">
    <property type="component" value="Unassembled WGS sequence"/>
</dbReference>
<keyword evidence="3" id="KW-1185">Reference proteome</keyword>
<dbReference type="InterPro" id="IPR019423">
    <property type="entry name" value="7TM_GPCR_serpentine_rcpt_Srj"/>
</dbReference>
<dbReference type="HOGENOM" id="CLU_036335_0_0_1"/>
<reference evidence="2 3" key="1">
    <citation type="journal article" date="2003" name="PLoS Biol.">
        <title>The genome sequence of Caenorhabditis briggsae: a platform for comparative genomics.</title>
        <authorList>
            <person name="Stein L.D."/>
            <person name="Bao Z."/>
            <person name="Blasiar D."/>
            <person name="Blumenthal T."/>
            <person name="Brent M.R."/>
            <person name="Chen N."/>
            <person name="Chinwalla A."/>
            <person name="Clarke L."/>
            <person name="Clee C."/>
            <person name="Coghlan A."/>
            <person name="Coulson A."/>
            <person name="D'Eustachio P."/>
            <person name="Fitch D.H."/>
            <person name="Fulton L.A."/>
            <person name="Fulton R.E."/>
            <person name="Griffiths-Jones S."/>
            <person name="Harris T.W."/>
            <person name="Hillier L.W."/>
            <person name="Kamath R."/>
            <person name="Kuwabara P.E."/>
            <person name="Mardis E.R."/>
            <person name="Marra M.A."/>
            <person name="Miner T.L."/>
            <person name="Minx P."/>
            <person name="Mullikin J.C."/>
            <person name="Plumb R.W."/>
            <person name="Rogers J."/>
            <person name="Schein J.E."/>
            <person name="Sohrmann M."/>
            <person name="Spieth J."/>
            <person name="Stajich J.E."/>
            <person name="Wei C."/>
            <person name="Willey D."/>
            <person name="Wilson R.K."/>
            <person name="Durbin R."/>
            <person name="Waterston R.H."/>
        </authorList>
    </citation>
    <scope>NUCLEOTIDE SEQUENCE [LARGE SCALE GENOMIC DNA]</scope>
    <source>
        <strain evidence="2 3">AF16</strain>
    </source>
</reference>
<keyword evidence="1" id="KW-1133">Transmembrane helix</keyword>
<keyword evidence="1" id="KW-0812">Transmembrane</keyword>
<feature type="transmembrane region" description="Helical" evidence="1">
    <location>
        <begin position="255"/>
        <end position="278"/>
    </location>
</feature>
<dbReference type="PANTHER" id="PTHR45907">
    <property type="entry name" value="SERPENTINE RECEPTOR, CLASS J"/>
    <property type="match status" value="1"/>
</dbReference>
<keyword evidence="1" id="KW-0472">Membrane</keyword>
<organism evidence="2 3">
    <name type="scientific">Caenorhabditis briggsae</name>
    <dbReference type="NCBI Taxonomy" id="6238"/>
    <lineage>
        <taxon>Eukaryota</taxon>
        <taxon>Metazoa</taxon>
        <taxon>Ecdysozoa</taxon>
        <taxon>Nematoda</taxon>
        <taxon>Chromadorea</taxon>
        <taxon>Rhabditida</taxon>
        <taxon>Rhabditina</taxon>
        <taxon>Rhabditomorpha</taxon>
        <taxon>Rhabditoidea</taxon>
        <taxon>Rhabditidae</taxon>
        <taxon>Peloderinae</taxon>
        <taxon>Caenorhabditis</taxon>
    </lineage>
</organism>
<protein>
    <submittedName>
        <fullName evidence="2">Protein CBR-SRJ-27</fullName>
    </submittedName>
</protein>
<accession>A8Y2N2</accession>